<dbReference type="InterPro" id="IPR036412">
    <property type="entry name" value="HAD-like_sf"/>
</dbReference>
<evidence type="ECO:0000313" key="2">
    <source>
        <dbReference type="Proteomes" id="UP000595197"/>
    </source>
</evidence>
<dbReference type="SFLD" id="SFLDS00003">
    <property type="entry name" value="Haloacid_Dehalogenase"/>
    <property type="match status" value="1"/>
</dbReference>
<gene>
    <name evidence="1" type="ORF">IGS68_17600</name>
</gene>
<proteinExistence type="predicted"/>
<dbReference type="EMBL" id="CP067420">
    <property type="protein sequence ID" value="QQP87885.1"/>
    <property type="molecule type" value="Genomic_DNA"/>
</dbReference>
<organism evidence="1 2">
    <name type="scientific">Skermanella cutis</name>
    <dbReference type="NCBI Taxonomy" id="2775420"/>
    <lineage>
        <taxon>Bacteria</taxon>
        <taxon>Pseudomonadati</taxon>
        <taxon>Pseudomonadota</taxon>
        <taxon>Alphaproteobacteria</taxon>
        <taxon>Rhodospirillales</taxon>
        <taxon>Azospirillaceae</taxon>
        <taxon>Skermanella</taxon>
    </lineage>
</organism>
<protein>
    <submittedName>
        <fullName evidence="1">HAD hydrolase-like protein</fullName>
    </submittedName>
</protein>
<dbReference type="Proteomes" id="UP000595197">
    <property type="component" value="Chromosome"/>
</dbReference>
<dbReference type="Pfam" id="PF13419">
    <property type="entry name" value="HAD_2"/>
    <property type="match status" value="1"/>
</dbReference>
<dbReference type="PANTHER" id="PTHR43434:SF13">
    <property type="entry name" value="PHOSPHOGLYCOLATE PHOSPHATASE"/>
    <property type="match status" value="1"/>
</dbReference>
<dbReference type="InterPro" id="IPR023198">
    <property type="entry name" value="PGP-like_dom2"/>
</dbReference>
<evidence type="ECO:0000313" key="1">
    <source>
        <dbReference type="EMBL" id="QQP87885.1"/>
    </source>
</evidence>
<reference evidence="1" key="1">
    <citation type="submission" date="2021-02" db="EMBL/GenBank/DDBJ databases">
        <title>Skermanella TT6 skin isolate.</title>
        <authorList>
            <person name="Lee K."/>
            <person name="Ganzorig M."/>
        </authorList>
    </citation>
    <scope>NUCLEOTIDE SEQUENCE</scope>
    <source>
        <strain evidence="1">TT6</strain>
    </source>
</reference>
<name>A0ABX7B420_9PROT</name>
<dbReference type="Gene3D" id="1.10.150.240">
    <property type="entry name" value="Putative phosphatase, domain 2"/>
    <property type="match status" value="1"/>
</dbReference>
<dbReference type="InterPro" id="IPR041492">
    <property type="entry name" value="HAD_2"/>
</dbReference>
<dbReference type="RefSeq" id="WP_201071989.1">
    <property type="nucleotide sequence ID" value="NZ_CP067420.1"/>
</dbReference>
<dbReference type="InterPro" id="IPR023214">
    <property type="entry name" value="HAD_sf"/>
</dbReference>
<keyword evidence="2" id="KW-1185">Reference proteome</keyword>
<dbReference type="SUPFAM" id="SSF56784">
    <property type="entry name" value="HAD-like"/>
    <property type="match status" value="1"/>
</dbReference>
<dbReference type="Gene3D" id="3.40.50.1000">
    <property type="entry name" value="HAD superfamily/HAD-like"/>
    <property type="match status" value="1"/>
</dbReference>
<accession>A0ABX7B420</accession>
<dbReference type="PANTHER" id="PTHR43434">
    <property type="entry name" value="PHOSPHOGLYCOLATE PHOSPHATASE"/>
    <property type="match status" value="1"/>
</dbReference>
<sequence length="216" mass="23193">MNHRLAIFDFDGTLADSLPWFRSVFGQVAERYRLRAPDAAEFEALRGLGNREILRHLEVPVWKLPLIARHMKGLMAADIERIPLFDGVPEMLRGLRIAGIGLAVVSSNSEANVRRVLGPDNAALIGHYGCGASIFGKGARFKAALRHGGVAPAQAICIGDEVRDADAARAQGIPFAAVAWGYATPAVLADQAPLVLFERVREIVPALVRRSGGPAG</sequence>
<dbReference type="InterPro" id="IPR050155">
    <property type="entry name" value="HAD-like_hydrolase_sf"/>
</dbReference>
<dbReference type="SFLD" id="SFLDG01129">
    <property type="entry name" value="C1.5:_HAD__Beta-PGM__Phosphata"/>
    <property type="match status" value="1"/>
</dbReference>